<evidence type="ECO:0000313" key="1">
    <source>
        <dbReference type="EMBL" id="MBK9984687.1"/>
    </source>
</evidence>
<comment type="caution">
    <text evidence="1">The sequence shown here is derived from an EMBL/GenBank/DDBJ whole genome shotgun (WGS) entry which is preliminary data.</text>
</comment>
<dbReference type="EMBL" id="JADKGY010000031">
    <property type="protein sequence ID" value="MBK9984687.1"/>
    <property type="molecule type" value="Genomic_DNA"/>
</dbReference>
<dbReference type="AlphaFoldDB" id="A0A9D7XVH1"/>
<sequence length="320" mass="36937">MKGYLFMYRYLSAGQEFMFNLDSNRKDLLDIIKSKLHGKEFKAAKSKRNEFGKISIEFMGEEVISNNATSIDGRVVFYAESDLCFLDEYENYTTHLSSNHFGIRDGRINYGLTRISTRRYYPYNHYRNTYDPERIVIAKGSVITIDDVDSATSLPLSVGIHRSEGLGHVLINEDWLLKDFPPLRKRIALRPTPFVPEIPIHLKDEGLIRILQNQKKLSNQNARIDSLVFDFMHLNLIKIKVAPSQWGKIYNDCVSNKSIEEIIDSLGKGRSKQKWAGKQENLQNFLTEDGREALHPKLLMKISRQMQKDKVLTNSTSNQN</sequence>
<dbReference type="Proteomes" id="UP000808337">
    <property type="component" value="Unassembled WGS sequence"/>
</dbReference>
<reference evidence="1 2" key="1">
    <citation type="submission" date="2020-10" db="EMBL/GenBank/DDBJ databases">
        <title>Connecting structure to function with the recovery of over 1000 high-quality activated sludge metagenome-assembled genomes encoding full-length rRNA genes using long-read sequencing.</title>
        <authorList>
            <person name="Singleton C.M."/>
            <person name="Petriglieri F."/>
            <person name="Kristensen J.M."/>
            <person name="Kirkegaard R.H."/>
            <person name="Michaelsen T.Y."/>
            <person name="Andersen M.H."/>
            <person name="Karst S.M."/>
            <person name="Dueholm M.S."/>
            <person name="Nielsen P.H."/>
            <person name="Albertsen M."/>
        </authorList>
    </citation>
    <scope>NUCLEOTIDE SEQUENCE [LARGE SCALE GENOMIC DNA]</scope>
    <source>
        <strain evidence="1">Ribe_18-Q3-R11-54_MAXAC.273</strain>
    </source>
</reference>
<proteinExistence type="predicted"/>
<name>A0A9D7XVH1_9BACT</name>
<gene>
    <name evidence="1" type="ORF">IPP15_20375</name>
</gene>
<evidence type="ECO:0000313" key="2">
    <source>
        <dbReference type="Proteomes" id="UP000808337"/>
    </source>
</evidence>
<accession>A0A9D7XVH1</accession>
<organism evidence="1 2">
    <name type="scientific">Candidatus Opimibacter skivensis</name>
    <dbReference type="NCBI Taxonomy" id="2982028"/>
    <lineage>
        <taxon>Bacteria</taxon>
        <taxon>Pseudomonadati</taxon>
        <taxon>Bacteroidota</taxon>
        <taxon>Saprospiria</taxon>
        <taxon>Saprospirales</taxon>
        <taxon>Saprospiraceae</taxon>
        <taxon>Candidatus Opimibacter</taxon>
    </lineage>
</organism>
<protein>
    <submittedName>
        <fullName evidence="1">Uncharacterized protein</fullName>
    </submittedName>
</protein>